<evidence type="ECO:0000313" key="3">
    <source>
        <dbReference type="Proteomes" id="UP000008952"/>
    </source>
</evidence>
<name>J1K254_9HYPH</name>
<organism evidence="2 3">
    <name type="scientific">Bartonella tamiae Th239</name>
    <dbReference type="NCBI Taxonomy" id="1094558"/>
    <lineage>
        <taxon>Bacteria</taxon>
        <taxon>Pseudomonadati</taxon>
        <taxon>Pseudomonadota</taxon>
        <taxon>Alphaproteobacteria</taxon>
        <taxon>Hyphomicrobiales</taxon>
        <taxon>Bartonellaceae</taxon>
        <taxon>Bartonella</taxon>
    </lineage>
</organism>
<dbReference type="PANTHER" id="PTHR45033">
    <property type="match status" value="1"/>
</dbReference>
<dbReference type="PANTHER" id="PTHR45033:SF2">
    <property type="entry name" value="ZINC-TYPE ALCOHOL DEHYDROGENASE-LIKE PROTEIN C1773.06C"/>
    <property type="match status" value="1"/>
</dbReference>
<gene>
    <name evidence="2" type="ORF">ME5_00507</name>
</gene>
<feature type="domain" description="Enoyl reductase (ER)" evidence="1">
    <location>
        <begin position="11"/>
        <end position="338"/>
    </location>
</feature>
<dbReference type="Pfam" id="PF08240">
    <property type="entry name" value="ADH_N"/>
    <property type="match status" value="1"/>
</dbReference>
<dbReference type="SMART" id="SM00829">
    <property type="entry name" value="PKS_ER"/>
    <property type="match status" value="1"/>
</dbReference>
<dbReference type="EMBL" id="AIMB01000003">
    <property type="protein sequence ID" value="EJF91175.1"/>
    <property type="molecule type" value="Genomic_DNA"/>
</dbReference>
<dbReference type="InterPro" id="IPR013149">
    <property type="entry name" value="ADH-like_C"/>
</dbReference>
<dbReference type="HOGENOM" id="CLU_026673_3_4_5"/>
<dbReference type="SUPFAM" id="SSF50129">
    <property type="entry name" value="GroES-like"/>
    <property type="match status" value="1"/>
</dbReference>
<protein>
    <recommendedName>
        <fullName evidence="1">Enoyl reductase (ER) domain-containing protein</fullName>
    </recommendedName>
</protein>
<dbReference type="SUPFAM" id="SSF51735">
    <property type="entry name" value="NAD(P)-binding Rossmann-fold domains"/>
    <property type="match status" value="1"/>
</dbReference>
<dbReference type="STRING" id="1094558.ME5_00507"/>
<comment type="caution">
    <text evidence="2">The sequence shown here is derived from an EMBL/GenBank/DDBJ whole genome shotgun (WGS) entry which is preliminary data.</text>
</comment>
<dbReference type="AlphaFoldDB" id="J1K254"/>
<sequence length="343" mass="37555">MRQWILKANARYLDDLVLVEKDVPEPGPGFVRIKMHAVSLNFRDVVIMRNDVGMGVKRDTIPLSDGVGVVDAIGQNVTKWHKGERIVTNLYAGWKDGAITAQLDSGLGSQDIDGTLGEYVLIPEDRLMKAPRSLSDEEAATLPCAGLTAWSALHGNRPYLFTPQKKQKILLLGTGGLSLMAINMVKAMGCDVYITTGQNEKIDHLYTMGVKGVFNYRENSQWGEAVYDKTQGGVDLVMNNAGLDSIDQAVAALKYGGVMSLVGAKEQANIAPNLLAIIRKNITIFSVLTGSQAAYQDYIQFIDDHNVRSPIATVLEFEKAREAYEHVINADLLGKVVLRIAHV</sequence>
<keyword evidence="3" id="KW-1185">Reference proteome</keyword>
<dbReference type="InterPro" id="IPR020843">
    <property type="entry name" value="ER"/>
</dbReference>
<reference evidence="2 3" key="1">
    <citation type="submission" date="2012-03" db="EMBL/GenBank/DDBJ databases">
        <title>The Genome Sequence of Bartonella tamiae Th239.</title>
        <authorList>
            <consortium name="The Broad Institute Genome Sequencing Platform"/>
            <consortium name="The Broad Institute Genome Sequencing Center for Infectious Disease"/>
            <person name="Feldgarden M."/>
            <person name="Kirby J."/>
            <person name="Kosoy M."/>
            <person name="Birtles R."/>
            <person name="Probert W.S."/>
            <person name="Chiaraviglio L."/>
            <person name="Young S.K."/>
            <person name="Zeng Q."/>
            <person name="Gargeya S."/>
            <person name="Fitzgerald M."/>
            <person name="Haas B."/>
            <person name="Abouelleil A."/>
            <person name="Alvarado L."/>
            <person name="Arachchi H.M."/>
            <person name="Berlin A."/>
            <person name="Chapman S.B."/>
            <person name="Gearin G."/>
            <person name="Goldberg J."/>
            <person name="Griggs A."/>
            <person name="Gujja S."/>
            <person name="Hansen M."/>
            <person name="Heiman D."/>
            <person name="Howarth C."/>
            <person name="Larimer J."/>
            <person name="Lui A."/>
            <person name="MacDonald P.J.P."/>
            <person name="McCowen C."/>
            <person name="Montmayeur A."/>
            <person name="Murphy C."/>
            <person name="Neiman D."/>
            <person name="Pearson M."/>
            <person name="Priest M."/>
            <person name="Roberts A."/>
            <person name="Saif S."/>
            <person name="Shea T."/>
            <person name="Sisk P."/>
            <person name="Stolte C."/>
            <person name="Sykes S."/>
            <person name="Wortman J."/>
            <person name="Nusbaum C."/>
            <person name="Birren B."/>
        </authorList>
    </citation>
    <scope>NUCLEOTIDE SEQUENCE [LARGE SCALE GENOMIC DNA]</scope>
    <source>
        <strain evidence="2 3">Th239</strain>
    </source>
</reference>
<proteinExistence type="predicted"/>
<dbReference type="InterPro" id="IPR036291">
    <property type="entry name" value="NAD(P)-bd_dom_sf"/>
</dbReference>
<evidence type="ECO:0000259" key="1">
    <source>
        <dbReference type="SMART" id="SM00829"/>
    </source>
</evidence>
<dbReference type="eggNOG" id="COG0604">
    <property type="taxonomic scope" value="Bacteria"/>
</dbReference>
<dbReference type="OrthoDB" id="9790818at2"/>
<dbReference type="GO" id="GO:0016491">
    <property type="term" value="F:oxidoreductase activity"/>
    <property type="evidence" value="ECO:0007669"/>
    <property type="project" value="InterPro"/>
</dbReference>
<dbReference type="Pfam" id="PF00107">
    <property type="entry name" value="ADH_zinc_N"/>
    <property type="match status" value="1"/>
</dbReference>
<dbReference type="CDD" id="cd08276">
    <property type="entry name" value="MDR7"/>
    <property type="match status" value="1"/>
</dbReference>
<dbReference type="PATRIC" id="fig|1094558.3.peg.561"/>
<dbReference type="Gene3D" id="3.40.50.720">
    <property type="entry name" value="NAD(P)-binding Rossmann-like Domain"/>
    <property type="match status" value="1"/>
</dbReference>
<accession>J1K254</accession>
<dbReference type="Gene3D" id="3.90.180.10">
    <property type="entry name" value="Medium-chain alcohol dehydrogenases, catalytic domain"/>
    <property type="match status" value="1"/>
</dbReference>
<dbReference type="InterPro" id="IPR013154">
    <property type="entry name" value="ADH-like_N"/>
</dbReference>
<dbReference type="InterPro" id="IPR011032">
    <property type="entry name" value="GroES-like_sf"/>
</dbReference>
<dbReference type="RefSeq" id="WP_008038118.1">
    <property type="nucleotide sequence ID" value="NZ_JH725147.1"/>
</dbReference>
<dbReference type="InterPro" id="IPR052711">
    <property type="entry name" value="Zinc_ADH-like"/>
</dbReference>
<evidence type="ECO:0000313" key="2">
    <source>
        <dbReference type="EMBL" id="EJF91175.1"/>
    </source>
</evidence>
<dbReference type="Proteomes" id="UP000008952">
    <property type="component" value="Unassembled WGS sequence"/>
</dbReference>